<organism evidence="1 2">
    <name type="scientific">Stappia indica</name>
    <dbReference type="NCBI Taxonomy" id="538381"/>
    <lineage>
        <taxon>Bacteria</taxon>
        <taxon>Pseudomonadati</taxon>
        <taxon>Pseudomonadota</taxon>
        <taxon>Alphaproteobacteria</taxon>
        <taxon>Hyphomicrobiales</taxon>
        <taxon>Stappiaceae</taxon>
        <taxon>Stappia</taxon>
    </lineage>
</organism>
<keyword evidence="2" id="KW-1185">Reference proteome</keyword>
<dbReference type="AlphaFoldDB" id="A0A285TP11"/>
<protein>
    <submittedName>
        <fullName evidence="1">Uncharacterized protein</fullName>
    </submittedName>
</protein>
<dbReference type="EMBL" id="OBML01000013">
    <property type="protein sequence ID" value="SOC24451.1"/>
    <property type="molecule type" value="Genomic_DNA"/>
</dbReference>
<dbReference type="OrthoDB" id="7870769at2"/>
<name>A0A285TP11_9HYPH</name>
<dbReference type="RefSeq" id="WP_097176393.1">
    <property type="nucleotide sequence ID" value="NZ_OBML01000013.1"/>
</dbReference>
<reference evidence="1 2" key="1">
    <citation type="submission" date="2017-08" db="EMBL/GenBank/DDBJ databases">
        <authorList>
            <person name="de Groot N.N."/>
        </authorList>
    </citation>
    <scope>NUCLEOTIDE SEQUENCE [LARGE SCALE GENOMIC DNA]</scope>
    <source>
        <strain evidence="1 2">USBA 352</strain>
    </source>
</reference>
<gene>
    <name evidence="1" type="ORF">SAMN05421512_113219</name>
</gene>
<sequence length="88" mass="9303">MLSDDIRSLRKMVDDHTTENGSLVLTPMLTQILKISFLDLSKRAASMEASRIAGPAMITDADIASGKVERLPVVPRPVPASPDGGSAA</sequence>
<accession>A0A285TP11</accession>
<proteinExistence type="predicted"/>
<evidence type="ECO:0000313" key="2">
    <source>
        <dbReference type="Proteomes" id="UP000219331"/>
    </source>
</evidence>
<evidence type="ECO:0000313" key="1">
    <source>
        <dbReference type="EMBL" id="SOC24451.1"/>
    </source>
</evidence>
<dbReference type="Proteomes" id="UP000219331">
    <property type="component" value="Unassembled WGS sequence"/>
</dbReference>